<keyword evidence="4" id="KW-1185">Reference proteome</keyword>
<feature type="coiled-coil region" evidence="1">
    <location>
        <begin position="147"/>
        <end position="346"/>
    </location>
</feature>
<feature type="compositionally biased region" description="Basic residues" evidence="2">
    <location>
        <begin position="416"/>
        <end position="428"/>
    </location>
</feature>
<organism evidence="3 4">
    <name type="scientific">Botryobasidium botryosum (strain FD-172 SS1)</name>
    <dbReference type="NCBI Taxonomy" id="930990"/>
    <lineage>
        <taxon>Eukaryota</taxon>
        <taxon>Fungi</taxon>
        <taxon>Dikarya</taxon>
        <taxon>Basidiomycota</taxon>
        <taxon>Agaricomycotina</taxon>
        <taxon>Agaricomycetes</taxon>
        <taxon>Cantharellales</taxon>
        <taxon>Botryobasidiaceae</taxon>
        <taxon>Botryobasidium</taxon>
    </lineage>
</organism>
<dbReference type="STRING" id="930990.A0A067MVQ7"/>
<dbReference type="OrthoDB" id="2681654at2759"/>
<feature type="compositionally biased region" description="Acidic residues" evidence="2">
    <location>
        <begin position="395"/>
        <end position="408"/>
    </location>
</feature>
<dbReference type="InParanoid" id="A0A067MVQ7"/>
<feature type="compositionally biased region" description="Polar residues" evidence="2">
    <location>
        <begin position="548"/>
        <end position="563"/>
    </location>
</feature>
<evidence type="ECO:0000256" key="1">
    <source>
        <dbReference type="SAM" id="Coils"/>
    </source>
</evidence>
<feature type="compositionally biased region" description="Basic and acidic residues" evidence="2">
    <location>
        <begin position="459"/>
        <end position="479"/>
    </location>
</feature>
<feature type="region of interest" description="Disordered" evidence="2">
    <location>
        <begin position="355"/>
        <end position="518"/>
    </location>
</feature>
<name>A0A067MVQ7_BOTB1</name>
<evidence type="ECO:0000313" key="3">
    <source>
        <dbReference type="EMBL" id="KDQ15952.1"/>
    </source>
</evidence>
<dbReference type="HOGENOM" id="CLU_029096_0_0_1"/>
<dbReference type="AlphaFoldDB" id="A0A067MVQ7"/>
<keyword evidence="1" id="KW-0175">Coiled coil</keyword>
<evidence type="ECO:0000256" key="2">
    <source>
        <dbReference type="SAM" id="MobiDB-lite"/>
    </source>
</evidence>
<proteinExistence type="predicted"/>
<dbReference type="Proteomes" id="UP000027195">
    <property type="component" value="Unassembled WGS sequence"/>
</dbReference>
<protein>
    <submittedName>
        <fullName evidence="3">Uncharacterized protein</fullName>
    </submittedName>
</protein>
<reference evidence="4" key="1">
    <citation type="journal article" date="2014" name="Proc. Natl. Acad. Sci. U.S.A.">
        <title>Extensive sampling of basidiomycete genomes demonstrates inadequacy of the white-rot/brown-rot paradigm for wood decay fungi.</title>
        <authorList>
            <person name="Riley R."/>
            <person name="Salamov A.A."/>
            <person name="Brown D.W."/>
            <person name="Nagy L.G."/>
            <person name="Floudas D."/>
            <person name="Held B.W."/>
            <person name="Levasseur A."/>
            <person name="Lombard V."/>
            <person name="Morin E."/>
            <person name="Otillar R."/>
            <person name="Lindquist E.A."/>
            <person name="Sun H."/>
            <person name="LaButti K.M."/>
            <person name="Schmutz J."/>
            <person name="Jabbour D."/>
            <person name="Luo H."/>
            <person name="Baker S.E."/>
            <person name="Pisabarro A.G."/>
            <person name="Walton J.D."/>
            <person name="Blanchette R.A."/>
            <person name="Henrissat B."/>
            <person name="Martin F."/>
            <person name="Cullen D."/>
            <person name="Hibbett D.S."/>
            <person name="Grigoriev I.V."/>
        </authorList>
    </citation>
    <scope>NUCLEOTIDE SEQUENCE [LARGE SCALE GENOMIC DNA]</scope>
    <source>
        <strain evidence="4">FD-172 SS1</strain>
    </source>
</reference>
<feature type="region of interest" description="Disordered" evidence="2">
    <location>
        <begin position="543"/>
        <end position="563"/>
    </location>
</feature>
<sequence length="563" mass="63419">MALASPATPTSAQLKPPAAIPIRLNSPRFTAPKDAQISSLQSQIEELVRRSQHLQRQLDAKDKQLQVREGELEEERDRGIEHNKAIKQQWKQERAEWVEACESIQAVHNISHLRTCLKLDNERLSRFEDSVNSRKERVRAIVLEDKIALFQIREIELETRVEDLEDDIEVARAQLQEAAHDAHIQSEALQEELLRKLKRIDSQKSEASEQLAQLKRGKIDAEAELARLQSVHDALMSSTKSTELKLERLTLELKAVRAHEDELGQQILGWQRLGSKEEKEMEELRRTKVELELQVREMENRLLNHDKVAKGLEKEQKRSEKLNAEVKRLEDLLAEARASVASSQTEAARAQKLLLASRKTSEPPRGEPKKQARKEPTPGPSNSDDGDEIKSPGVEPEDQEEIVSEVEEMPPPPPVKKARPRPKPRVKQRSSVEDEDEAEKGGEPAPIAAKSKDKGKRKAAPDVQKESKGKGKRTAEKTTSKAVQEVRDDDDAEPQEVPEKKKKRKINLFGGAKQNSWEWNLAENDGALGIPNELSPVQAKVPRANFSKGASGNLYSGRSAGQR</sequence>
<feature type="coiled-coil region" evidence="1">
    <location>
        <begin position="37"/>
        <end position="64"/>
    </location>
</feature>
<feature type="compositionally biased region" description="Acidic residues" evidence="2">
    <location>
        <begin position="487"/>
        <end position="496"/>
    </location>
</feature>
<evidence type="ECO:0000313" key="4">
    <source>
        <dbReference type="Proteomes" id="UP000027195"/>
    </source>
</evidence>
<accession>A0A067MVQ7</accession>
<dbReference type="EMBL" id="KL198030">
    <property type="protein sequence ID" value="KDQ15952.1"/>
    <property type="molecule type" value="Genomic_DNA"/>
</dbReference>
<feature type="compositionally biased region" description="Basic and acidic residues" evidence="2">
    <location>
        <begin position="359"/>
        <end position="376"/>
    </location>
</feature>
<gene>
    <name evidence="3" type="ORF">BOTBODRAFT_31408</name>
</gene>